<gene>
    <name evidence="1" type="ORF">D2T33_03315</name>
</gene>
<proteinExistence type="predicted"/>
<comment type="caution">
    <text evidence="1">The sequence shown here is derived from an EMBL/GenBank/DDBJ whole genome shotgun (WGS) entry which is preliminary data.</text>
</comment>
<evidence type="ECO:0000313" key="2">
    <source>
        <dbReference type="Proteomes" id="UP000285710"/>
    </source>
</evidence>
<dbReference type="EMBL" id="SAUW01000003">
    <property type="protein sequence ID" value="RWR14258.1"/>
    <property type="molecule type" value="Genomic_DNA"/>
</dbReference>
<dbReference type="Proteomes" id="UP000285710">
    <property type="component" value="Unassembled WGS sequence"/>
</dbReference>
<reference evidence="1 2" key="2">
    <citation type="submission" date="2019-01" db="EMBL/GenBank/DDBJ databases">
        <authorList>
            <person name="Li Y."/>
        </authorList>
    </citation>
    <scope>NUCLEOTIDE SEQUENCE [LARGE SCALE GENOMIC DNA]</scope>
    <source>
        <strain evidence="1 2">2D-5</strain>
    </source>
</reference>
<sequence length="200" mass="22478">MPTNFSPATANYFATKTRIRARVLFWVRAINRETGAPETMGLWNGDDHRDFVIGGETRTYYAAGSLLSIDPITSQIGLKVRQHRVVMSPLAPEVQQLIRGYEPRFAPVEIHRALFDPDSHALVDEPHRRFKGYIDKIAFKTGPKGEKVTVELTLASAARALTVPLSRKRSDETLRARSPNDGFRRYADVAGTITVKWGQK</sequence>
<organism evidence="1 2">
    <name type="scientific">Paenirhodobacter populi</name>
    <dbReference type="NCBI Taxonomy" id="2306993"/>
    <lineage>
        <taxon>Bacteria</taxon>
        <taxon>Pseudomonadati</taxon>
        <taxon>Pseudomonadota</taxon>
        <taxon>Alphaproteobacteria</taxon>
        <taxon>Rhodobacterales</taxon>
        <taxon>Rhodobacter group</taxon>
        <taxon>Paenirhodobacter</taxon>
    </lineage>
</organism>
<accession>A0A443J129</accession>
<protein>
    <recommendedName>
        <fullName evidence="3">DUF2163 domain-containing protein</fullName>
    </recommendedName>
</protein>
<reference evidence="1 2" key="1">
    <citation type="submission" date="2019-01" db="EMBL/GenBank/DDBJ databases">
        <title>Sinorhodobacter populi sp. nov. isolated from the symptomatic bark tissue of Populus euramericana canker.</title>
        <authorList>
            <person name="Xu G."/>
        </authorList>
    </citation>
    <scope>NUCLEOTIDE SEQUENCE [LARGE SCALE GENOMIC DNA]</scope>
    <source>
        <strain evidence="1 2">2D-5</strain>
    </source>
</reference>
<dbReference type="AlphaFoldDB" id="A0A443J129"/>
<evidence type="ECO:0008006" key="3">
    <source>
        <dbReference type="Google" id="ProtNLM"/>
    </source>
</evidence>
<name>A0A443J129_9RHOB</name>
<keyword evidence="2" id="KW-1185">Reference proteome</keyword>
<evidence type="ECO:0000313" key="1">
    <source>
        <dbReference type="EMBL" id="RWR14258.1"/>
    </source>
</evidence>
<dbReference type="RefSeq" id="WP_128268832.1">
    <property type="nucleotide sequence ID" value="NZ_SAUW01000003.1"/>
</dbReference>